<dbReference type="KEGG" id="vg:65105633"/>
<dbReference type="RefSeq" id="YP_010088198.1">
    <property type="nucleotide sequence ID" value="NC_055707.1"/>
</dbReference>
<dbReference type="EMBL" id="AP018487">
    <property type="protein sequence ID" value="BBC53892.1"/>
    <property type="molecule type" value="Genomic_DNA"/>
</dbReference>
<organism evidence="1 2">
    <name type="scientific">Mycobacterium phage HC</name>
    <dbReference type="NCBI Taxonomy" id="2077135"/>
    <lineage>
        <taxon>Viruses</taxon>
        <taxon>Duplodnaviria</taxon>
        <taxon>Heunggongvirae</taxon>
        <taxon>Uroviricota</taxon>
        <taxon>Caudoviricetes</taxon>
        <taxon>Chebruvirinae</taxon>
        <taxon>Brujitavirus</taxon>
        <taxon>Brujitavirus HC</taxon>
    </lineage>
</organism>
<dbReference type="Proteomes" id="UP000249920">
    <property type="component" value="Segment"/>
</dbReference>
<name>A0A2Z5XVL1_9CAUD</name>
<evidence type="ECO:0000313" key="2">
    <source>
        <dbReference type="Proteomes" id="UP000249920"/>
    </source>
</evidence>
<sequence length="56" mass="6137">MAMQYTLWTGEPQLGLWCPKCLKPSGYRVPLYHVTLAGVTNAGAVDQCYDHGGPLQ</sequence>
<keyword evidence="2" id="KW-1185">Reference proteome</keyword>
<reference evidence="1" key="1">
    <citation type="submission" date="2018-01" db="EMBL/GenBank/DDBJ databases">
        <title>Genome sequence of Mycobacterium phage HC.</title>
        <authorList>
            <person name="Uchiyama J."/>
            <person name="Matsuzaki S."/>
        </authorList>
    </citation>
    <scope>NUCLEOTIDE SEQUENCE [LARGE SCALE GENOMIC DNA]</scope>
</reference>
<evidence type="ECO:0000313" key="1">
    <source>
        <dbReference type="EMBL" id="BBC53892.1"/>
    </source>
</evidence>
<proteinExistence type="predicted"/>
<protein>
    <submittedName>
        <fullName evidence="1">Uncharacterized protein</fullName>
    </submittedName>
</protein>
<dbReference type="GeneID" id="65105633"/>
<accession>A0A2Z5XVL1</accession>